<dbReference type="Proteomes" id="UP001239019">
    <property type="component" value="Unassembled WGS sequence"/>
</dbReference>
<reference evidence="4 5" key="1">
    <citation type="submission" date="2023-08" db="EMBL/GenBank/DDBJ databases">
        <title>Whole-genome sequencing of halo(alkali)philic microorganisms from hypersaline lakes.</title>
        <authorList>
            <person name="Sorokin D.Y."/>
            <person name="Abbas B."/>
            <person name="Merkel A.Y."/>
        </authorList>
    </citation>
    <scope>NUCLEOTIDE SEQUENCE [LARGE SCALE GENOMIC DNA]</scope>
    <source>
        <strain evidence="4 5">AB-CW4</strain>
    </source>
</reference>
<evidence type="ECO:0000256" key="1">
    <source>
        <dbReference type="ARBA" id="ARBA00006817"/>
    </source>
</evidence>
<gene>
    <name evidence="4" type="ORF">RBH19_08805</name>
</gene>
<keyword evidence="5" id="KW-1185">Reference proteome</keyword>
<dbReference type="SUPFAM" id="SSF55961">
    <property type="entry name" value="Bet v1-like"/>
    <property type="match status" value="1"/>
</dbReference>
<proteinExistence type="inferred from homology"/>
<dbReference type="RefSeq" id="WP_306728472.1">
    <property type="nucleotide sequence ID" value="NZ_JAVDDT010000005.1"/>
</dbReference>
<evidence type="ECO:0000313" key="4">
    <source>
        <dbReference type="EMBL" id="MDQ2069972.1"/>
    </source>
</evidence>
<evidence type="ECO:0000259" key="3">
    <source>
        <dbReference type="Pfam" id="PF08327"/>
    </source>
</evidence>
<organism evidence="4 5">
    <name type="scientific">Natronospira bacteriovora</name>
    <dbReference type="NCBI Taxonomy" id="3069753"/>
    <lineage>
        <taxon>Bacteria</taxon>
        <taxon>Pseudomonadati</taxon>
        <taxon>Pseudomonadota</taxon>
        <taxon>Gammaproteobacteria</taxon>
        <taxon>Natronospirales</taxon>
        <taxon>Natronospiraceae</taxon>
        <taxon>Natronospira</taxon>
    </lineage>
</organism>
<accession>A0ABU0W7I3</accession>
<feature type="transmembrane region" description="Helical" evidence="2">
    <location>
        <begin position="6"/>
        <end position="25"/>
    </location>
</feature>
<keyword evidence="2" id="KW-0472">Membrane</keyword>
<sequence>MKTGQTIGIVIGTILVVLLAVTTLLPKEVPHTYEKHLCAPGSVSFAQFHDLEEMVKWSRLLGAPGGEREFDGRSGEGASLRLVDGNERWFSLTITESRPQERLSYHFHTHDDLNTRVRVNFEAMGDDTRLTVRLVQEFGTLFGRWAIVFVRSALDDFIVREMESLEAHLQEAGFACGD</sequence>
<protein>
    <submittedName>
        <fullName evidence="4">SRPBCC domain-containing protein</fullName>
    </submittedName>
</protein>
<comment type="similarity">
    <text evidence="1">Belongs to the AHA1 family.</text>
</comment>
<dbReference type="Gene3D" id="3.30.530.20">
    <property type="match status" value="1"/>
</dbReference>
<dbReference type="EMBL" id="JAVDDT010000005">
    <property type="protein sequence ID" value="MDQ2069972.1"/>
    <property type="molecule type" value="Genomic_DNA"/>
</dbReference>
<name>A0ABU0W7I3_9GAMM</name>
<comment type="caution">
    <text evidence="4">The sequence shown here is derived from an EMBL/GenBank/DDBJ whole genome shotgun (WGS) entry which is preliminary data.</text>
</comment>
<dbReference type="InterPro" id="IPR013538">
    <property type="entry name" value="ASHA1/2-like_C"/>
</dbReference>
<keyword evidence="2" id="KW-0812">Transmembrane</keyword>
<evidence type="ECO:0000256" key="2">
    <source>
        <dbReference type="SAM" id="Phobius"/>
    </source>
</evidence>
<dbReference type="Pfam" id="PF08327">
    <property type="entry name" value="AHSA1"/>
    <property type="match status" value="1"/>
</dbReference>
<dbReference type="InterPro" id="IPR023393">
    <property type="entry name" value="START-like_dom_sf"/>
</dbReference>
<keyword evidence="2" id="KW-1133">Transmembrane helix</keyword>
<evidence type="ECO:0000313" key="5">
    <source>
        <dbReference type="Proteomes" id="UP001239019"/>
    </source>
</evidence>
<feature type="domain" description="Activator of Hsp90 ATPase homologue 1/2-like C-terminal" evidence="3">
    <location>
        <begin position="45"/>
        <end position="134"/>
    </location>
</feature>